<feature type="compositionally biased region" description="Low complexity" evidence="1">
    <location>
        <begin position="236"/>
        <end position="250"/>
    </location>
</feature>
<dbReference type="RefSeq" id="WP_173805756.1">
    <property type="nucleotide sequence ID" value="NZ_JABSNM010000010.1"/>
</dbReference>
<name>A0ABX2G371_9BURK</name>
<protein>
    <submittedName>
        <fullName evidence="2">Uncharacterized protein</fullName>
    </submittedName>
</protein>
<feature type="region of interest" description="Disordered" evidence="1">
    <location>
        <begin position="236"/>
        <end position="261"/>
    </location>
</feature>
<keyword evidence="3" id="KW-1185">Reference proteome</keyword>
<comment type="caution">
    <text evidence="2">The sequence shown here is derived from an EMBL/GenBank/DDBJ whole genome shotgun (WGS) entry which is preliminary data.</text>
</comment>
<evidence type="ECO:0000313" key="3">
    <source>
        <dbReference type="Proteomes" id="UP001516061"/>
    </source>
</evidence>
<gene>
    <name evidence="2" type="ORF">HNQ01_002493</name>
</gene>
<sequence>MRASGIDSARLVAERERLYGAGAPGGVRALVLALARPADWAVLGQVWQGVQTELGWPAPGIAVSGTDACQLWFSLAEPVTPAEAHALLERLRLRYLADVPAHRVELLPSADGRRLAPVVPSPYPDREGGGGEVWSAYVAPDLAPVFAETPWLDIPPRAEGQAELLSRLRPISAAEGAVLRSEAAAVPSSAAIASAPATSTTGAFADPRAFLLQVMNDERVEMGLRIEAAKALLGAPARSRATGAAGATSTPRRKSAAPEAG</sequence>
<accession>A0ABX2G371</accession>
<evidence type="ECO:0000256" key="1">
    <source>
        <dbReference type="SAM" id="MobiDB-lite"/>
    </source>
</evidence>
<reference evidence="2 3" key="1">
    <citation type="submission" date="2020-05" db="EMBL/GenBank/DDBJ databases">
        <title>Genomic Encyclopedia of Type Strains, Phase IV (KMG-V): Genome sequencing to study the core and pangenomes of soil and plant-associated prokaryotes.</title>
        <authorList>
            <person name="Whitman W."/>
        </authorList>
    </citation>
    <scope>NUCLEOTIDE SEQUENCE [LARGE SCALE GENOMIC DNA]</scope>
    <source>
        <strain evidence="2 3">C29</strain>
    </source>
</reference>
<proteinExistence type="predicted"/>
<evidence type="ECO:0000313" key="2">
    <source>
        <dbReference type="EMBL" id="NRT56746.1"/>
    </source>
</evidence>
<organism evidence="2 3">
    <name type="scientific">Sphaerotilus uruguayifluvii</name>
    <dbReference type="NCBI Taxonomy" id="2735897"/>
    <lineage>
        <taxon>Bacteria</taxon>
        <taxon>Pseudomonadati</taxon>
        <taxon>Pseudomonadota</taxon>
        <taxon>Betaproteobacteria</taxon>
        <taxon>Burkholderiales</taxon>
        <taxon>Sphaerotilaceae</taxon>
        <taxon>Sphaerotilus</taxon>
    </lineage>
</organism>
<dbReference type="EMBL" id="JABSNM010000010">
    <property type="protein sequence ID" value="NRT56746.1"/>
    <property type="molecule type" value="Genomic_DNA"/>
</dbReference>
<dbReference type="Proteomes" id="UP001516061">
    <property type="component" value="Unassembled WGS sequence"/>
</dbReference>